<dbReference type="InterPro" id="IPR011040">
    <property type="entry name" value="Sialidase"/>
</dbReference>
<sequence length="388" mass="41805">MSPDEIESRMDGVLADLGGGRSEAFLPSPTIQNHAAFLASLSDGSLACAWFGGTLEGKSDISIHLSRLAPNAGRWSPASRVSDDPDHSEQNPVLWINGNGELTLFHTSQVSGNQEGSVVKVRLLHQDGEAMGAGDARTLPLDRGTFVRAPVVRRADGALLLPLFLCKAKEGAKWNGSHDTAALAISEDEGAGWRVVHVPGSLGCVHMTIVPLGGSRMVAFFRRRQADFVYRTTSDDGGETWSVPQATDVPNNNSSINAIRLKDGRIALLCNPVSAATSRDRRQSLYDELGEEDDRPDSDGGIEPVWGVPRAPLALCFSSDEGVTFPDRRLVEDGPGTCLSNNSIDGQNKELSYPALLEDADGVLHLAFTFHRRAIKYVRLAPDWLKSA</sequence>
<gene>
    <name evidence="2" type="ORF">ACFFP0_09785</name>
</gene>
<dbReference type="Pfam" id="PF13088">
    <property type="entry name" value="BNR_2"/>
    <property type="match status" value="1"/>
</dbReference>
<dbReference type="EMBL" id="JBHMAA010000011">
    <property type="protein sequence ID" value="MFB9949138.1"/>
    <property type="molecule type" value="Genomic_DNA"/>
</dbReference>
<evidence type="ECO:0000313" key="3">
    <source>
        <dbReference type="Proteomes" id="UP001589692"/>
    </source>
</evidence>
<reference evidence="2 3" key="1">
    <citation type="submission" date="2024-09" db="EMBL/GenBank/DDBJ databases">
        <authorList>
            <person name="Sun Q."/>
            <person name="Mori K."/>
        </authorList>
    </citation>
    <scope>NUCLEOTIDE SEQUENCE [LARGE SCALE GENOMIC DNA]</scope>
    <source>
        <strain evidence="2 3">TBRC 4938</strain>
    </source>
</reference>
<dbReference type="SUPFAM" id="SSF50939">
    <property type="entry name" value="Sialidases"/>
    <property type="match status" value="1"/>
</dbReference>
<dbReference type="InterPro" id="IPR036278">
    <property type="entry name" value="Sialidase_sf"/>
</dbReference>
<dbReference type="PANTHER" id="PTHR43752:SF2">
    <property type="entry name" value="BNR_ASP-BOX REPEAT FAMILY PROTEIN"/>
    <property type="match status" value="1"/>
</dbReference>
<protein>
    <submittedName>
        <fullName evidence="2">Exo-alpha-sialidase</fullName>
    </submittedName>
</protein>
<proteinExistence type="predicted"/>
<dbReference type="PANTHER" id="PTHR43752">
    <property type="entry name" value="BNR/ASP-BOX REPEAT FAMILY PROTEIN"/>
    <property type="match status" value="1"/>
</dbReference>
<evidence type="ECO:0000259" key="1">
    <source>
        <dbReference type="Pfam" id="PF13088"/>
    </source>
</evidence>
<name>A0ABV6AHH0_9HYPH</name>
<evidence type="ECO:0000313" key="2">
    <source>
        <dbReference type="EMBL" id="MFB9949138.1"/>
    </source>
</evidence>
<dbReference type="RefSeq" id="WP_377259709.1">
    <property type="nucleotide sequence ID" value="NZ_JBHMAA010000011.1"/>
</dbReference>
<keyword evidence="3" id="KW-1185">Reference proteome</keyword>
<dbReference type="Gene3D" id="2.120.10.10">
    <property type="match status" value="1"/>
</dbReference>
<organism evidence="2 3">
    <name type="scientific">Rhizobium puerariae</name>
    <dbReference type="NCBI Taxonomy" id="1585791"/>
    <lineage>
        <taxon>Bacteria</taxon>
        <taxon>Pseudomonadati</taxon>
        <taxon>Pseudomonadota</taxon>
        <taxon>Alphaproteobacteria</taxon>
        <taxon>Hyphomicrobiales</taxon>
        <taxon>Rhizobiaceae</taxon>
        <taxon>Rhizobium/Agrobacterium group</taxon>
        <taxon>Rhizobium</taxon>
    </lineage>
</organism>
<dbReference type="CDD" id="cd15482">
    <property type="entry name" value="Sialidase_non-viral"/>
    <property type="match status" value="1"/>
</dbReference>
<feature type="domain" description="Sialidase" evidence="1">
    <location>
        <begin position="44"/>
        <end position="366"/>
    </location>
</feature>
<comment type="caution">
    <text evidence="2">The sequence shown here is derived from an EMBL/GenBank/DDBJ whole genome shotgun (WGS) entry which is preliminary data.</text>
</comment>
<accession>A0ABV6AHH0</accession>
<dbReference type="Proteomes" id="UP001589692">
    <property type="component" value="Unassembled WGS sequence"/>
</dbReference>